<protein>
    <submittedName>
        <fullName evidence="1">Uncharacterized protein</fullName>
    </submittedName>
</protein>
<proteinExistence type="predicted"/>
<accession>X1S722</accession>
<evidence type="ECO:0000313" key="1">
    <source>
        <dbReference type="EMBL" id="GAI88842.1"/>
    </source>
</evidence>
<dbReference type="EMBL" id="BARW01022778">
    <property type="protein sequence ID" value="GAI88842.1"/>
    <property type="molecule type" value="Genomic_DNA"/>
</dbReference>
<comment type="caution">
    <text evidence="1">The sequence shown here is derived from an EMBL/GenBank/DDBJ whole genome shotgun (WGS) entry which is preliminary data.</text>
</comment>
<organism evidence="1">
    <name type="scientific">marine sediment metagenome</name>
    <dbReference type="NCBI Taxonomy" id="412755"/>
    <lineage>
        <taxon>unclassified sequences</taxon>
        <taxon>metagenomes</taxon>
        <taxon>ecological metagenomes</taxon>
    </lineage>
</organism>
<sequence length="56" mass="6745">MMWLKLTRTIYLKLEVHGILKLMLNIYSGWDLSLVRDKKILLGNYRATRSHLERSR</sequence>
<name>X1S722_9ZZZZ</name>
<dbReference type="AlphaFoldDB" id="X1S722"/>
<gene>
    <name evidence="1" type="ORF">S12H4_37925</name>
</gene>
<reference evidence="1" key="1">
    <citation type="journal article" date="2014" name="Front. Microbiol.">
        <title>High frequency of phylogenetically diverse reductive dehalogenase-homologous genes in deep subseafloor sedimentary metagenomes.</title>
        <authorList>
            <person name="Kawai M."/>
            <person name="Futagami T."/>
            <person name="Toyoda A."/>
            <person name="Takaki Y."/>
            <person name="Nishi S."/>
            <person name="Hori S."/>
            <person name="Arai W."/>
            <person name="Tsubouchi T."/>
            <person name="Morono Y."/>
            <person name="Uchiyama I."/>
            <person name="Ito T."/>
            <person name="Fujiyama A."/>
            <person name="Inagaki F."/>
            <person name="Takami H."/>
        </authorList>
    </citation>
    <scope>NUCLEOTIDE SEQUENCE</scope>
    <source>
        <strain evidence="1">Expedition CK06-06</strain>
    </source>
</reference>